<evidence type="ECO:0000313" key="3">
    <source>
        <dbReference type="Proteomes" id="UP001162480"/>
    </source>
</evidence>
<dbReference type="AlphaFoldDB" id="A0AA36EYT7"/>
<accession>A0AA36EYT7</accession>
<feature type="transmembrane region" description="Helical" evidence="1">
    <location>
        <begin position="98"/>
        <end position="119"/>
    </location>
</feature>
<keyword evidence="1" id="KW-0812">Transmembrane</keyword>
<dbReference type="Proteomes" id="UP001162480">
    <property type="component" value="Chromosome 2"/>
</dbReference>
<reference evidence="2" key="1">
    <citation type="submission" date="2023-08" db="EMBL/GenBank/DDBJ databases">
        <authorList>
            <person name="Alioto T."/>
            <person name="Alioto T."/>
            <person name="Gomez Garrido J."/>
        </authorList>
    </citation>
    <scope>NUCLEOTIDE SEQUENCE</scope>
</reference>
<protein>
    <submittedName>
        <fullName evidence="2">Uncharacterized protein</fullName>
    </submittedName>
</protein>
<keyword evidence="1" id="KW-0472">Membrane</keyword>
<evidence type="ECO:0000256" key="1">
    <source>
        <dbReference type="SAM" id="Phobius"/>
    </source>
</evidence>
<organism evidence="2 3">
    <name type="scientific">Octopus vulgaris</name>
    <name type="common">Common octopus</name>
    <dbReference type="NCBI Taxonomy" id="6645"/>
    <lineage>
        <taxon>Eukaryota</taxon>
        <taxon>Metazoa</taxon>
        <taxon>Spiralia</taxon>
        <taxon>Lophotrochozoa</taxon>
        <taxon>Mollusca</taxon>
        <taxon>Cephalopoda</taxon>
        <taxon>Coleoidea</taxon>
        <taxon>Octopodiformes</taxon>
        <taxon>Octopoda</taxon>
        <taxon>Incirrata</taxon>
        <taxon>Octopodidae</taxon>
        <taxon>Octopus</taxon>
    </lineage>
</organism>
<name>A0AA36EYT7_OCTVU</name>
<evidence type="ECO:0000313" key="2">
    <source>
        <dbReference type="EMBL" id="CAI9718279.1"/>
    </source>
</evidence>
<keyword evidence="3" id="KW-1185">Reference proteome</keyword>
<keyword evidence="1" id="KW-1133">Transmembrane helix</keyword>
<gene>
    <name evidence="2" type="ORF">OCTVUL_1B007279</name>
</gene>
<sequence length="136" mass="14790">MSRYINVRVDISEEQKQKLQNALQSGGPVSIHLGYEDLKGENILALTKSQVNKLVKAYESGKGITIKMSKLQVACNIKVEGGFLGAPPAFAARYLPRIVMTVLLALDIGTLSGLASYGMQKVMGNRLYLKKGDCIC</sequence>
<proteinExistence type="predicted"/>
<dbReference type="EMBL" id="OX597815">
    <property type="protein sequence ID" value="CAI9718279.1"/>
    <property type="molecule type" value="Genomic_DNA"/>
</dbReference>